<evidence type="ECO:0000259" key="1">
    <source>
        <dbReference type="Pfam" id="PF12724"/>
    </source>
</evidence>
<gene>
    <name evidence="2" type="ORF">P7H43_10725</name>
</gene>
<dbReference type="EMBL" id="JARQBJ010000005">
    <property type="protein sequence ID" value="MDT2810949.1"/>
    <property type="molecule type" value="Genomic_DNA"/>
</dbReference>
<dbReference type="Pfam" id="PF12724">
    <property type="entry name" value="Flavodoxin_5"/>
    <property type="match status" value="1"/>
</dbReference>
<dbReference type="RefSeq" id="WP_311835656.1">
    <property type="nucleotide sequence ID" value="NZ_JARQBJ010000005.1"/>
</dbReference>
<name>A0AAW8U147_9ENTE</name>
<feature type="domain" description="Flavodoxin" evidence="1">
    <location>
        <begin position="4"/>
        <end position="138"/>
    </location>
</feature>
<accession>A0AAW8U147</accession>
<evidence type="ECO:0000313" key="3">
    <source>
        <dbReference type="Proteomes" id="UP001256711"/>
    </source>
</evidence>
<dbReference type="InterPro" id="IPR026816">
    <property type="entry name" value="Flavodoxin_dom"/>
</dbReference>
<dbReference type="Proteomes" id="UP001256711">
    <property type="component" value="Unassembled WGS sequence"/>
</dbReference>
<comment type="caution">
    <text evidence="2">The sequence shown here is derived from an EMBL/GenBank/DDBJ whole genome shotgun (WGS) entry which is preliminary data.</text>
</comment>
<dbReference type="SUPFAM" id="SSF52218">
    <property type="entry name" value="Flavoproteins"/>
    <property type="match status" value="1"/>
</dbReference>
<sequence length="170" mass="18424">MEKVVIYATKTGTSAAVAEKIAQEQKAERYSYKEIPSLTKEQAVIYVGSIYAGQILGLEKVAKRLAAASEVTLVTVGLMSPERAETQKLRAAAIKKAQSKGDFLLGAHFPLQGSLDLAKLSFPQRTLIKAMYKQGKKNPTGELGAIVTALENSQPFEWAQVAEVLEKLSV</sequence>
<dbReference type="InterPro" id="IPR029039">
    <property type="entry name" value="Flavoprotein-like_sf"/>
</dbReference>
<reference evidence="2" key="1">
    <citation type="submission" date="2023-03" db="EMBL/GenBank/DDBJ databases">
        <authorList>
            <person name="Shen W."/>
            <person name="Cai J."/>
        </authorList>
    </citation>
    <scope>NUCLEOTIDE SEQUENCE</scope>
    <source>
        <strain evidence="2">B226-2</strain>
    </source>
</reference>
<protein>
    <submittedName>
        <fullName evidence="2">Flavodoxin domain-containing protein</fullName>
    </submittedName>
</protein>
<evidence type="ECO:0000313" key="2">
    <source>
        <dbReference type="EMBL" id="MDT2810949.1"/>
    </source>
</evidence>
<proteinExistence type="predicted"/>
<dbReference type="AlphaFoldDB" id="A0AAW8U147"/>
<organism evidence="2 3">
    <name type="scientific">Enterococcus asini</name>
    <dbReference type="NCBI Taxonomy" id="57732"/>
    <lineage>
        <taxon>Bacteria</taxon>
        <taxon>Bacillati</taxon>
        <taxon>Bacillota</taxon>
        <taxon>Bacilli</taxon>
        <taxon>Lactobacillales</taxon>
        <taxon>Enterococcaceae</taxon>
        <taxon>Enterococcus</taxon>
    </lineage>
</organism>